<evidence type="ECO:0000313" key="3">
    <source>
        <dbReference type="Proteomes" id="UP000471360"/>
    </source>
</evidence>
<comment type="caution">
    <text evidence="1">The sequence shown here is derived from an EMBL/GenBank/DDBJ whole genome shotgun (WGS) entry which is preliminary data.</text>
</comment>
<organism evidence="1 3">
    <name type="scientific">Escherichia coli</name>
    <dbReference type="NCBI Taxonomy" id="562"/>
    <lineage>
        <taxon>Bacteria</taxon>
        <taxon>Pseudomonadati</taxon>
        <taxon>Pseudomonadota</taxon>
        <taxon>Gammaproteobacteria</taxon>
        <taxon>Enterobacterales</taxon>
        <taxon>Enterobacteriaceae</taxon>
        <taxon>Escherichia</taxon>
    </lineage>
</organism>
<dbReference type="EMBL" id="JAAGYP010000077">
    <property type="protein sequence ID" value="NEN73263.1"/>
    <property type="molecule type" value="Genomic_DNA"/>
</dbReference>
<sequence length="30" mass="3542">MSNKYCQALVELRNKPAHELKEVGDQWRTP</sequence>
<name>A0A8T6QD16_ECOLX</name>
<reference evidence="1 3" key="1">
    <citation type="submission" date="2020-02" db="EMBL/GenBank/DDBJ databases">
        <authorList>
            <person name="Subbiah M."/>
            <person name="Call D."/>
        </authorList>
    </citation>
    <scope>NUCLEOTIDE SEQUENCE [LARGE SCALE GENOMIC DNA]</scope>
    <source>
        <strain evidence="1 3">8375wB1</strain>
    </source>
</reference>
<feature type="non-terminal residue" evidence="1">
    <location>
        <position position="30"/>
    </location>
</feature>
<proteinExistence type="predicted"/>
<gene>
    <name evidence="1" type="ORF">G3W53_19500</name>
    <name evidence="2" type="ORF">G3W53_24925</name>
</gene>
<evidence type="ECO:0000313" key="2">
    <source>
        <dbReference type="EMBL" id="NEN73263.1"/>
    </source>
</evidence>
<dbReference type="EMBL" id="JAAGYP010000031">
    <property type="protein sequence ID" value="NEN72281.1"/>
    <property type="molecule type" value="Genomic_DNA"/>
</dbReference>
<protein>
    <submittedName>
        <fullName evidence="1">Phage N-6-adenine-methyltransferase</fullName>
    </submittedName>
</protein>
<evidence type="ECO:0000313" key="1">
    <source>
        <dbReference type="EMBL" id="NEN72281.1"/>
    </source>
</evidence>
<accession>A0A8T6QD16</accession>
<dbReference type="AlphaFoldDB" id="A0A8T6QD16"/>
<dbReference type="Proteomes" id="UP000471360">
    <property type="component" value="Unassembled WGS sequence"/>
</dbReference>